<dbReference type="Proteomes" id="UP000229344">
    <property type="component" value="Unassembled WGS sequence"/>
</dbReference>
<evidence type="ECO:0000313" key="2">
    <source>
        <dbReference type="Proteomes" id="UP000229344"/>
    </source>
</evidence>
<proteinExistence type="predicted"/>
<name>A0A2H0UG77_9BACT</name>
<reference evidence="2" key="1">
    <citation type="submission" date="2017-09" db="EMBL/GenBank/DDBJ databases">
        <title>Depth-based differentiation of microbial function through sediment-hosted aquifers and enrichment of novel symbionts in the deep terrestrial subsurface.</title>
        <authorList>
            <person name="Probst A.J."/>
            <person name="Ladd B."/>
            <person name="Jarett J.K."/>
            <person name="Geller-Mcgrath D.E."/>
            <person name="Sieber C.M.K."/>
            <person name="Emerson J.B."/>
            <person name="Anantharaman K."/>
            <person name="Thomas B.C."/>
            <person name="Malmstrom R."/>
            <person name="Stieglmeier M."/>
            <person name="Klingl A."/>
            <person name="Woyke T."/>
            <person name="Ryan C.M."/>
            <person name="Banfield J.F."/>
        </authorList>
    </citation>
    <scope>NUCLEOTIDE SEQUENCE [LARGE SCALE GENOMIC DNA]</scope>
</reference>
<accession>A0A2H0UG77</accession>
<dbReference type="EMBL" id="PFBI01000004">
    <property type="protein sequence ID" value="PIR84686.1"/>
    <property type="molecule type" value="Genomic_DNA"/>
</dbReference>
<comment type="caution">
    <text evidence="1">The sequence shown here is derived from an EMBL/GenBank/DDBJ whole genome shotgun (WGS) entry which is preliminary data.</text>
</comment>
<dbReference type="AlphaFoldDB" id="A0A2H0UG77"/>
<evidence type="ECO:0000313" key="1">
    <source>
        <dbReference type="EMBL" id="PIR84686.1"/>
    </source>
</evidence>
<sequence>MAAGIFFYLQNEGGMSEELQEQVIEEPAVLVRTPPAGYAEYRNDLHRFSVFHLLEAGVREFKEDGGIETIVFENTTKVRGYQVFVLPYSQIGISDQRFMDDVPSGVRKNIAATTVDGVEAVTFESFDATLGDTFEVWFIKYGYLYEVTTFLEQKDWLLERLATWKFF</sequence>
<organism evidence="1 2">
    <name type="scientific">Candidatus Kaiserbacteria bacterium CG10_big_fil_rev_8_21_14_0_10_47_16</name>
    <dbReference type="NCBI Taxonomy" id="1974608"/>
    <lineage>
        <taxon>Bacteria</taxon>
        <taxon>Candidatus Kaiseribacteriota</taxon>
    </lineage>
</organism>
<gene>
    <name evidence="1" type="ORF">COU16_00665</name>
</gene>
<protein>
    <submittedName>
        <fullName evidence="1">Uncharacterized protein</fullName>
    </submittedName>
</protein>